<gene>
    <name evidence="1" type="ORF">AVEN_217737_1</name>
</gene>
<protein>
    <submittedName>
        <fullName evidence="1">Uncharacterized protein</fullName>
    </submittedName>
</protein>
<keyword evidence="2" id="KW-1185">Reference proteome</keyword>
<proteinExistence type="predicted"/>
<sequence length="131" mass="14941">MCSSSFELPSNLQAKAYSNDLPPLAADKRCLVVQSGFFYCPRRPCLPKGRKACQSGFAAFPWFVVKIISLNGSRALELFCTQMYPRLLKCLVTLHVSDWLMNWTEASDKWLQISLGDFETGIYSFVFRRRG</sequence>
<organism evidence="1 2">
    <name type="scientific">Araneus ventricosus</name>
    <name type="common">Orbweaver spider</name>
    <name type="synonym">Epeira ventricosa</name>
    <dbReference type="NCBI Taxonomy" id="182803"/>
    <lineage>
        <taxon>Eukaryota</taxon>
        <taxon>Metazoa</taxon>
        <taxon>Ecdysozoa</taxon>
        <taxon>Arthropoda</taxon>
        <taxon>Chelicerata</taxon>
        <taxon>Arachnida</taxon>
        <taxon>Araneae</taxon>
        <taxon>Araneomorphae</taxon>
        <taxon>Entelegynae</taxon>
        <taxon>Araneoidea</taxon>
        <taxon>Araneidae</taxon>
        <taxon>Araneus</taxon>
    </lineage>
</organism>
<dbReference type="Proteomes" id="UP000499080">
    <property type="component" value="Unassembled WGS sequence"/>
</dbReference>
<accession>A0A4Y1ZRW2</accession>
<reference evidence="1 2" key="1">
    <citation type="journal article" date="2019" name="Sci. Rep.">
        <title>Orb-weaving spider Araneus ventricosus genome elucidates the spidroin gene catalogue.</title>
        <authorList>
            <person name="Kono N."/>
            <person name="Nakamura H."/>
            <person name="Ohtoshi R."/>
            <person name="Moran D.A.P."/>
            <person name="Shinohara A."/>
            <person name="Yoshida Y."/>
            <person name="Fujiwara M."/>
            <person name="Mori M."/>
            <person name="Tomita M."/>
            <person name="Arakawa K."/>
        </authorList>
    </citation>
    <scope>NUCLEOTIDE SEQUENCE [LARGE SCALE GENOMIC DNA]</scope>
</reference>
<comment type="caution">
    <text evidence="1">The sequence shown here is derived from an EMBL/GenBank/DDBJ whole genome shotgun (WGS) entry which is preliminary data.</text>
</comment>
<evidence type="ECO:0000313" key="1">
    <source>
        <dbReference type="EMBL" id="GBL64240.1"/>
    </source>
</evidence>
<name>A0A4Y1ZRW2_ARAVE</name>
<dbReference type="EMBL" id="BGPR01077135">
    <property type="protein sequence ID" value="GBL64240.1"/>
    <property type="molecule type" value="Genomic_DNA"/>
</dbReference>
<dbReference type="AlphaFoldDB" id="A0A4Y1ZRW2"/>
<evidence type="ECO:0000313" key="2">
    <source>
        <dbReference type="Proteomes" id="UP000499080"/>
    </source>
</evidence>